<feature type="region of interest" description="Disordered" evidence="1">
    <location>
        <begin position="1"/>
        <end position="21"/>
    </location>
</feature>
<accession>A0A6J4TML6</accession>
<dbReference type="AlphaFoldDB" id="A0A6J4TML6"/>
<feature type="transmembrane region" description="Helical" evidence="2">
    <location>
        <begin position="503"/>
        <end position="524"/>
    </location>
</feature>
<dbReference type="Gene3D" id="1.10.390.10">
    <property type="entry name" value="Neutral Protease Domain 2"/>
    <property type="match status" value="1"/>
</dbReference>
<dbReference type="InterPro" id="IPR014782">
    <property type="entry name" value="Peptidase_M1_dom"/>
</dbReference>
<evidence type="ECO:0000313" key="4">
    <source>
        <dbReference type="EMBL" id="CAA9527436.1"/>
    </source>
</evidence>
<name>A0A6J4TML6_9SPHN</name>
<feature type="transmembrane region" description="Helical" evidence="2">
    <location>
        <begin position="171"/>
        <end position="193"/>
    </location>
</feature>
<protein>
    <submittedName>
        <fullName evidence="4">Putative membrane protein</fullName>
    </submittedName>
</protein>
<feature type="domain" description="Peptidase M1 membrane alanine aminopeptidase" evidence="3">
    <location>
        <begin position="898"/>
        <end position="1079"/>
    </location>
</feature>
<feature type="transmembrane region" description="Helical" evidence="2">
    <location>
        <begin position="553"/>
        <end position="574"/>
    </location>
</feature>
<feature type="transmembrane region" description="Helical" evidence="2">
    <location>
        <begin position="81"/>
        <end position="104"/>
    </location>
</feature>
<dbReference type="GO" id="GO:0008237">
    <property type="term" value="F:metallopeptidase activity"/>
    <property type="evidence" value="ECO:0007669"/>
    <property type="project" value="InterPro"/>
</dbReference>
<organism evidence="4">
    <name type="scientific">uncultured Sphingosinicella sp</name>
    <dbReference type="NCBI Taxonomy" id="478748"/>
    <lineage>
        <taxon>Bacteria</taxon>
        <taxon>Pseudomonadati</taxon>
        <taxon>Pseudomonadota</taxon>
        <taxon>Alphaproteobacteria</taxon>
        <taxon>Sphingomonadales</taxon>
        <taxon>Sphingosinicellaceae</taxon>
        <taxon>Sphingosinicella</taxon>
        <taxon>environmental samples</taxon>
    </lineage>
</organism>
<feature type="transmembrane region" description="Helical" evidence="2">
    <location>
        <begin position="269"/>
        <end position="289"/>
    </location>
</feature>
<feature type="transmembrane region" description="Helical" evidence="2">
    <location>
        <begin position="348"/>
        <end position="367"/>
    </location>
</feature>
<keyword evidence="2" id="KW-0812">Transmembrane</keyword>
<proteinExistence type="predicted"/>
<evidence type="ECO:0000256" key="1">
    <source>
        <dbReference type="SAM" id="MobiDB-lite"/>
    </source>
</evidence>
<reference evidence="4" key="1">
    <citation type="submission" date="2020-02" db="EMBL/GenBank/DDBJ databases">
        <authorList>
            <person name="Meier V. D."/>
        </authorList>
    </citation>
    <scope>NUCLEOTIDE SEQUENCE</scope>
    <source>
        <strain evidence="4">AVDCRST_MAG23</strain>
    </source>
</reference>
<feature type="transmembrane region" description="Helical" evidence="2">
    <location>
        <begin position="387"/>
        <end position="408"/>
    </location>
</feature>
<dbReference type="GO" id="GO:0008270">
    <property type="term" value="F:zinc ion binding"/>
    <property type="evidence" value="ECO:0007669"/>
    <property type="project" value="InterPro"/>
</dbReference>
<dbReference type="PANTHER" id="PTHR43471">
    <property type="entry name" value="ABC TRANSPORTER PERMEASE"/>
    <property type="match status" value="1"/>
</dbReference>
<feature type="transmembrane region" description="Helical" evidence="2">
    <location>
        <begin position="200"/>
        <end position="220"/>
    </location>
</feature>
<evidence type="ECO:0000259" key="3">
    <source>
        <dbReference type="Pfam" id="PF01433"/>
    </source>
</evidence>
<keyword evidence="2" id="KW-0472">Membrane</keyword>
<dbReference type="EMBL" id="CADCWD010000027">
    <property type="protein sequence ID" value="CAA9527436.1"/>
    <property type="molecule type" value="Genomic_DNA"/>
</dbReference>
<sequence length="1223" mass="136937">MNVSTPVAPAQAGSSPAGQRTKSGSMLAQVASFEFNYQLRNPVFWVAAGLFFLFSFGFVASDTIQIGGGGNVHENSPTSLAQTQMIFSLFYMFVTTAFVANVVVRDDDTGFGPIVRSTRISKFDYLIGRFVGAWLIASLAFASIPLGMWFGSLMPWLDPETLGPNRLRDYAYTYFLLAVPNVLVTSALFFALATATRSMMTTYIGVIVFLVLYFVAIAMVRERLDIEAIVGVVEPFGGRAFNSLTRYWTAAERNTMLPDFAGTLLYNRLLWIALSIGFLAIAYSTYRFAEPGISKRKARKQKKADKALAAAAAEQHSGPVQTLPAARFGQGAARAQLWERTRFEMRQVFRSPAFIVLMALGLMNSVANLVFAGELFGTPTLPVTRAIIPMLEGSFTIIPIIIAIYYAGELVWRERDRKMHEIIDATPLPNWAYVIPKTAAVTLVLLSAVLISALAAMLVQLGKGYTNLELGRYLLWYVLPMSFAVTLIAILAVFVQALSPNKYVGWGIMVLYIVLQIVAGSVGLEHNLYVYGQGPRVPLSDINNAGSFWKGAWWFRLYWAAFAALLLVGAHLLWRRGTETRLKPRLRRAPARLKGMPGAIAAVATLVLVSTGAWIFYNTVVLNEYRTSEENEEFFANYEKKFLAYENLPQPTISDVKLAIDLFPAERRAEVSGRYELRNLTQTSIRDVHVRDTDRETKIQGIAFPGAKLASHDKEYGYRIYRLDQPMAPGEARALTFKAQRWNRGFRNSVEDTRLVENGTFLDNSELAPAIGMSRMGLLRDRVRRREHGLPPELRPAKLEDLSATDKSYFGAGWSTADITLSTSADQMPIAPGKKVSDVTRDGRRIARFVSDAPILTFFSIQSARYAEKKRNHKGVELAVYYHPAHGWNVDRMLTAMQTSLDYYGPAFGAYQFDQARIIEFPAYATFAQAFANTMPYSEAIGFVADTSDPEKIDYVTYITAHEMGHQWWAHQVIGANMQGGTMLSETLAQYSALMVMKRLYGEDKIRRFLRYELDGYLRSRGGEVIEELPLARVEDQQYIHYQKGSLAMYLLQDRLGEAAVNQALRNLVSRFKFKGAPYPRSVDLIRELRAVAKSPEDQALITDLLERITVYDMKVAAPTAVQRKDGKWDVTVPVEAKKFYAAGKGEEKEARLQDQFPIGLFTAEPGRGAFNKTNVILMQRQPVKSGKQVYRFVTDKKPTHAGVDPYNFYIDRNSNDNVMPVA</sequence>
<feature type="transmembrane region" description="Helical" evidence="2">
    <location>
        <begin position="125"/>
        <end position="151"/>
    </location>
</feature>
<feature type="transmembrane region" description="Helical" evidence="2">
    <location>
        <begin position="474"/>
        <end position="496"/>
    </location>
</feature>
<dbReference type="Pfam" id="PF01433">
    <property type="entry name" value="Peptidase_M1"/>
    <property type="match status" value="1"/>
</dbReference>
<feature type="transmembrane region" description="Helical" evidence="2">
    <location>
        <begin position="595"/>
        <end position="617"/>
    </location>
</feature>
<feature type="transmembrane region" description="Helical" evidence="2">
    <location>
        <begin position="439"/>
        <end position="462"/>
    </location>
</feature>
<keyword evidence="2" id="KW-1133">Transmembrane helix</keyword>
<dbReference type="SUPFAM" id="SSF55486">
    <property type="entry name" value="Metalloproteases ('zincins'), catalytic domain"/>
    <property type="match status" value="1"/>
</dbReference>
<feature type="transmembrane region" description="Helical" evidence="2">
    <location>
        <begin position="43"/>
        <end position="61"/>
    </location>
</feature>
<dbReference type="InterPro" id="IPR027268">
    <property type="entry name" value="Peptidase_M4/M1_CTD_sf"/>
</dbReference>
<feature type="compositionally biased region" description="Polar residues" evidence="1">
    <location>
        <begin position="12"/>
        <end position="21"/>
    </location>
</feature>
<gene>
    <name evidence="4" type="ORF">AVDCRST_MAG23-691</name>
</gene>
<evidence type="ECO:0000256" key="2">
    <source>
        <dbReference type="SAM" id="Phobius"/>
    </source>
</evidence>